<keyword evidence="1" id="KW-0732">Signal</keyword>
<dbReference type="Pfam" id="PF07589">
    <property type="entry name" value="PEP-CTERM"/>
    <property type="match status" value="1"/>
</dbReference>
<evidence type="ECO:0000259" key="3">
    <source>
        <dbReference type="Pfam" id="PF20597"/>
    </source>
</evidence>
<dbReference type="EMBL" id="CP059733">
    <property type="protein sequence ID" value="WDE07210.1"/>
    <property type="molecule type" value="Genomic_DNA"/>
</dbReference>
<evidence type="ECO:0000256" key="1">
    <source>
        <dbReference type="SAM" id="SignalP"/>
    </source>
</evidence>
<evidence type="ECO:0000313" key="4">
    <source>
        <dbReference type="EMBL" id="WDE07210.1"/>
    </source>
</evidence>
<keyword evidence="5" id="KW-1185">Reference proteome</keyword>
<feature type="domain" description="Ice-binding protein C-terminal" evidence="2">
    <location>
        <begin position="318"/>
        <end position="340"/>
    </location>
</feature>
<name>A0AAE9Z5U0_9GAMM</name>
<dbReference type="NCBIfam" id="TIGR04215">
    <property type="entry name" value="choice_anch_A"/>
    <property type="match status" value="1"/>
</dbReference>
<organism evidence="4 5">
    <name type="scientific">Thalassomonas viridans</name>
    <dbReference type="NCBI Taxonomy" id="137584"/>
    <lineage>
        <taxon>Bacteria</taxon>
        <taxon>Pseudomonadati</taxon>
        <taxon>Pseudomonadota</taxon>
        <taxon>Gammaproteobacteria</taxon>
        <taxon>Alteromonadales</taxon>
        <taxon>Colwelliaceae</taxon>
        <taxon>Thalassomonas</taxon>
    </lineage>
</organism>
<sequence>MRHLTLLVGLLLSGQSLAGPIDFGQASQYNAFIKEDYSVTSSDVEGRVAIGGNLTVNGGYDIGTQIIDYNMGDGPSLVVGGDIVKTGTGSLNVYRSATLPNPVLGDAVLGGSFNGGPSSIGSVSENNSSLPVDFDTSFAEFEALSHQLAQETDMAVIDHGWALEFAVDSNLVTEDNVYVFNITQDMFATDWYVNTDGMAEDATVVFNIANNNGPTVDFSQANVFLTDSSNPFDSSNPLSGHFNKSAANSEPPLQLLYNFADVDQLNLNSDLYGSVLAPTADIKANESVIYGQVIGNSWQGNMQINYNPFKPVPPGTTPVPEPAGLLLFALGLALMYARKKLPVLTPKPGNTQLSFA</sequence>
<proteinExistence type="predicted"/>
<gene>
    <name evidence="4" type="ORF">SG34_010120</name>
</gene>
<dbReference type="InterPro" id="IPR026588">
    <property type="entry name" value="Choice_anch_A"/>
</dbReference>
<accession>A0AAE9Z5U0</accession>
<evidence type="ECO:0000313" key="5">
    <source>
        <dbReference type="Proteomes" id="UP000032352"/>
    </source>
</evidence>
<feature type="signal peptide" evidence="1">
    <location>
        <begin position="1"/>
        <end position="18"/>
    </location>
</feature>
<dbReference type="Pfam" id="PF20597">
    <property type="entry name" value="pAdhesive_15"/>
    <property type="match status" value="1"/>
</dbReference>
<dbReference type="KEGG" id="tvd:SG34_010120"/>
<evidence type="ECO:0000259" key="2">
    <source>
        <dbReference type="Pfam" id="PF07589"/>
    </source>
</evidence>
<reference evidence="4 5" key="2">
    <citation type="journal article" date="2022" name="Mar. Drugs">
        <title>Bioassay-Guided Fractionation Leads to the Detection of Cholic Acid Generated by the Rare Thalassomonas sp.</title>
        <authorList>
            <person name="Pheiffer F."/>
            <person name="Schneider Y.K."/>
            <person name="Hansen E.H."/>
            <person name="Andersen J.H."/>
            <person name="Isaksson J."/>
            <person name="Busche T."/>
            <person name="R C."/>
            <person name="Kalinowski J."/>
            <person name="Zyl L.V."/>
            <person name="Trindade M."/>
        </authorList>
    </citation>
    <scope>NUCLEOTIDE SEQUENCE [LARGE SCALE GENOMIC DNA]</scope>
    <source>
        <strain evidence="4 5">XOM25</strain>
    </source>
</reference>
<protein>
    <submittedName>
        <fullName evidence="4">Choice-of-anchor A family protein</fullName>
    </submittedName>
</protein>
<dbReference type="Proteomes" id="UP000032352">
    <property type="component" value="Chromosome"/>
</dbReference>
<dbReference type="InterPro" id="IPR013424">
    <property type="entry name" value="Ice-binding_C"/>
</dbReference>
<feature type="chain" id="PRO_5042069955" evidence="1">
    <location>
        <begin position="19"/>
        <end position="356"/>
    </location>
</feature>
<dbReference type="RefSeq" id="WP_044839556.1">
    <property type="nucleotide sequence ID" value="NZ_CP059733.1"/>
</dbReference>
<feature type="domain" description="Choice-of-anchor A" evidence="3">
    <location>
        <begin position="23"/>
        <end position="306"/>
    </location>
</feature>
<reference evidence="4 5" key="1">
    <citation type="journal article" date="2015" name="Genome Announc.">
        <title>Draft Genome Sequences of Marine Isolates of Thalassomonas viridans and Thalassomonas actiniarum.</title>
        <authorList>
            <person name="Olonade I."/>
            <person name="van Zyl L.J."/>
            <person name="Trindade M."/>
        </authorList>
    </citation>
    <scope>NUCLEOTIDE SEQUENCE [LARGE SCALE GENOMIC DNA]</scope>
    <source>
        <strain evidence="4 5">XOM25</strain>
    </source>
</reference>
<dbReference type="NCBIfam" id="TIGR02595">
    <property type="entry name" value="PEP_CTERM"/>
    <property type="match status" value="1"/>
</dbReference>
<dbReference type="AlphaFoldDB" id="A0AAE9Z5U0"/>